<proteinExistence type="predicted"/>
<accession>A0ABQ9HJC0</accession>
<reference evidence="1 2" key="1">
    <citation type="submission" date="2023-02" db="EMBL/GenBank/DDBJ databases">
        <title>LHISI_Scaffold_Assembly.</title>
        <authorList>
            <person name="Stuart O.P."/>
            <person name="Cleave R."/>
            <person name="Magrath M.J.L."/>
            <person name="Mikheyev A.S."/>
        </authorList>
    </citation>
    <scope>NUCLEOTIDE SEQUENCE [LARGE SCALE GENOMIC DNA]</scope>
    <source>
        <strain evidence="1">Daus_M_001</strain>
        <tissue evidence="1">Leg muscle</tissue>
    </source>
</reference>
<evidence type="ECO:0000313" key="2">
    <source>
        <dbReference type="Proteomes" id="UP001159363"/>
    </source>
</evidence>
<sequence>MQAKQSAKQLADTQSRHFVEGELVWVRSVRAGKINWLPGQIHHRLRTKFMSKVGGVSVMPTTSGNGTPCLHMRVVRNRRPRQSND</sequence>
<keyword evidence="2" id="KW-1185">Reference proteome</keyword>
<comment type="caution">
    <text evidence="1">The sequence shown here is derived from an EMBL/GenBank/DDBJ whole genome shotgun (WGS) entry which is preliminary data.</text>
</comment>
<evidence type="ECO:0000313" key="1">
    <source>
        <dbReference type="EMBL" id="KAJ8884429.1"/>
    </source>
</evidence>
<protein>
    <submittedName>
        <fullName evidence="1">Uncharacterized protein</fullName>
    </submittedName>
</protein>
<dbReference type="Proteomes" id="UP001159363">
    <property type="component" value="Chromosome 4"/>
</dbReference>
<organism evidence="1 2">
    <name type="scientific">Dryococelus australis</name>
    <dbReference type="NCBI Taxonomy" id="614101"/>
    <lineage>
        <taxon>Eukaryota</taxon>
        <taxon>Metazoa</taxon>
        <taxon>Ecdysozoa</taxon>
        <taxon>Arthropoda</taxon>
        <taxon>Hexapoda</taxon>
        <taxon>Insecta</taxon>
        <taxon>Pterygota</taxon>
        <taxon>Neoptera</taxon>
        <taxon>Polyneoptera</taxon>
        <taxon>Phasmatodea</taxon>
        <taxon>Verophasmatodea</taxon>
        <taxon>Anareolatae</taxon>
        <taxon>Phasmatidae</taxon>
        <taxon>Eurycanthinae</taxon>
        <taxon>Dryococelus</taxon>
    </lineage>
</organism>
<name>A0ABQ9HJC0_9NEOP</name>
<gene>
    <name evidence="1" type="ORF">PR048_016286</name>
</gene>
<dbReference type="EMBL" id="JARBHB010000005">
    <property type="protein sequence ID" value="KAJ8884429.1"/>
    <property type="molecule type" value="Genomic_DNA"/>
</dbReference>